<dbReference type="GO" id="GO:0004519">
    <property type="term" value="F:endonuclease activity"/>
    <property type="evidence" value="ECO:0007669"/>
    <property type="project" value="UniProtKB-KW"/>
</dbReference>
<organism evidence="2 3">
    <name type="scientific">Mongoliitalea lutea</name>
    <dbReference type="NCBI Taxonomy" id="849756"/>
    <lineage>
        <taxon>Bacteria</taxon>
        <taxon>Pseudomonadati</taxon>
        <taxon>Bacteroidota</taxon>
        <taxon>Cytophagia</taxon>
        <taxon>Cytophagales</taxon>
        <taxon>Cyclobacteriaceae</taxon>
        <taxon>Mongoliitalea</taxon>
    </lineage>
</organism>
<name>A0A8J3CW46_9BACT</name>
<feature type="domain" description="Type I restriction enzyme R protein N-terminal" evidence="1">
    <location>
        <begin position="59"/>
        <end position="168"/>
    </location>
</feature>
<comment type="caution">
    <text evidence="2">The sequence shown here is derived from an EMBL/GenBank/DDBJ whole genome shotgun (WGS) entry which is preliminary data.</text>
</comment>
<dbReference type="InterPro" id="IPR029464">
    <property type="entry name" value="HSDR_N"/>
</dbReference>
<protein>
    <submittedName>
        <fullName evidence="2">Restriction endonuclease subunit R</fullName>
    </submittedName>
</protein>
<dbReference type="AlphaFoldDB" id="A0A8J3CW46"/>
<reference evidence="2" key="2">
    <citation type="submission" date="2020-09" db="EMBL/GenBank/DDBJ databases">
        <authorList>
            <person name="Sun Q."/>
            <person name="Kim S."/>
        </authorList>
    </citation>
    <scope>NUCLEOTIDE SEQUENCE</scope>
    <source>
        <strain evidence="2">KCTC 23224</strain>
    </source>
</reference>
<keyword evidence="3" id="KW-1185">Reference proteome</keyword>
<proteinExistence type="predicted"/>
<sequence length="171" mass="20199">MAIQIPISKKHHICSMIPERYAFLSEPLNFPEFNFELKNEQGKIYIYDALRKKSLVLTPEEWVRQHMIQYLIQYKNYPKSLISLEKGLTYNQLNKRFDLLTFNQDGKAHVLIECKAPEVPITKKVVNQITVYNQSIQAHIIGITNGRQHFFFELNKIENRYVQLSDLPNFV</sequence>
<evidence type="ECO:0000313" key="2">
    <source>
        <dbReference type="EMBL" id="GHB27516.1"/>
    </source>
</evidence>
<keyword evidence="2" id="KW-0378">Hydrolase</keyword>
<gene>
    <name evidence="2" type="ORF">GCM10008106_05320</name>
</gene>
<evidence type="ECO:0000313" key="3">
    <source>
        <dbReference type="Proteomes" id="UP000642809"/>
    </source>
</evidence>
<accession>A0A8J3CW46</accession>
<keyword evidence="2" id="KW-0540">Nuclease</keyword>
<reference evidence="2" key="1">
    <citation type="journal article" date="2014" name="Int. J. Syst. Evol. Microbiol.">
        <title>Complete genome sequence of Corynebacterium casei LMG S-19264T (=DSM 44701T), isolated from a smear-ripened cheese.</title>
        <authorList>
            <consortium name="US DOE Joint Genome Institute (JGI-PGF)"/>
            <person name="Walter F."/>
            <person name="Albersmeier A."/>
            <person name="Kalinowski J."/>
            <person name="Ruckert C."/>
        </authorList>
    </citation>
    <scope>NUCLEOTIDE SEQUENCE</scope>
    <source>
        <strain evidence="2">KCTC 23224</strain>
    </source>
</reference>
<evidence type="ECO:0000259" key="1">
    <source>
        <dbReference type="Pfam" id="PF13588"/>
    </source>
</evidence>
<dbReference type="Pfam" id="PF13588">
    <property type="entry name" value="HSDR_N_2"/>
    <property type="match status" value="1"/>
</dbReference>
<keyword evidence="2" id="KW-0255">Endonuclease</keyword>
<dbReference type="Proteomes" id="UP000642809">
    <property type="component" value="Unassembled WGS sequence"/>
</dbReference>
<dbReference type="RefSeq" id="WP_229800466.1">
    <property type="nucleotide sequence ID" value="NZ_BMYF01000002.1"/>
</dbReference>
<dbReference type="EMBL" id="BMYF01000002">
    <property type="protein sequence ID" value="GHB27516.1"/>
    <property type="molecule type" value="Genomic_DNA"/>
</dbReference>